<keyword evidence="2" id="KW-1185">Reference proteome</keyword>
<name>A0AAN8X4I9_HALRR</name>
<organism evidence="1 2">
    <name type="scientific">Halocaridina rubra</name>
    <name type="common">Hawaiian red shrimp</name>
    <dbReference type="NCBI Taxonomy" id="373956"/>
    <lineage>
        <taxon>Eukaryota</taxon>
        <taxon>Metazoa</taxon>
        <taxon>Ecdysozoa</taxon>
        <taxon>Arthropoda</taxon>
        <taxon>Crustacea</taxon>
        <taxon>Multicrustacea</taxon>
        <taxon>Malacostraca</taxon>
        <taxon>Eumalacostraca</taxon>
        <taxon>Eucarida</taxon>
        <taxon>Decapoda</taxon>
        <taxon>Pleocyemata</taxon>
        <taxon>Caridea</taxon>
        <taxon>Atyoidea</taxon>
        <taxon>Atyidae</taxon>
        <taxon>Halocaridina</taxon>
    </lineage>
</organism>
<sequence length="69" mass="7943">RTLALYITSPCTSQESIPILSVPNINRLLVRFARCDYRSIMIVHVSTMVAKRSSRLEHQFFVLVWGCFA</sequence>
<evidence type="ECO:0000313" key="1">
    <source>
        <dbReference type="EMBL" id="KAK7076397.1"/>
    </source>
</evidence>
<evidence type="ECO:0000313" key="2">
    <source>
        <dbReference type="Proteomes" id="UP001381693"/>
    </source>
</evidence>
<dbReference type="AlphaFoldDB" id="A0AAN8X4I9"/>
<reference evidence="1 2" key="1">
    <citation type="submission" date="2023-11" db="EMBL/GenBank/DDBJ databases">
        <title>Halocaridina rubra genome assembly.</title>
        <authorList>
            <person name="Smith C."/>
        </authorList>
    </citation>
    <scope>NUCLEOTIDE SEQUENCE [LARGE SCALE GENOMIC DNA]</scope>
    <source>
        <strain evidence="1">EP-1</strain>
        <tissue evidence="1">Whole</tissue>
    </source>
</reference>
<protein>
    <submittedName>
        <fullName evidence="1">Uncharacterized protein</fullName>
    </submittedName>
</protein>
<feature type="non-terminal residue" evidence="1">
    <location>
        <position position="1"/>
    </location>
</feature>
<dbReference type="EMBL" id="JAXCGZ010009690">
    <property type="protein sequence ID" value="KAK7076397.1"/>
    <property type="molecule type" value="Genomic_DNA"/>
</dbReference>
<accession>A0AAN8X4I9</accession>
<proteinExistence type="predicted"/>
<comment type="caution">
    <text evidence="1">The sequence shown here is derived from an EMBL/GenBank/DDBJ whole genome shotgun (WGS) entry which is preliminary data.</text>
</comment>
<gene>
    <name evidence="1" type="ORF">SK128_004966</name>
</gene>
<dbReference type="Proteomes" id="UP001381693">
    <property type="component" value="Unassembled WGS sequence"/>
</dbReference>